<dbReference type="STRING" id="4795.A0A225V9D6"/>
<protein>
    <recommendedName>
        <fullName evidence="3">Integrase zinc-binding domain-containing protein</fullName>
    </recommendedName>
</protein>
<evidence type="ECO:0000313" key="2">
    <source>
        <dbReference type="Proteomes" id="UP000198211"/>
    </source>
</evidence>
<name>A0A225V9D6_9STRA</name>
<dbReference type="OrthoDB" id="164957at2759"/>
<accession>A0A225V9D6</accession>
<reference evidence="2" key="1">
    <citation type="submission" date="2017-03" db="EMBL/GenBank/DDBJ databases">
        <title>Phytopthora megakarya and P. palmivora, two closely related causual agents of cacao black pod achieved similar genome size and gene model numbers by different mechanisms.</title>
        <authorList>
            <person name="Ali S."/>
            <person name="Shao J."/>
            <person name="Larry D.J."/>
            <person name="Kronmiller B."/>
            <person name="Shen D."/>
            <person name="Strem M.D."/>
            <person name="Melnick R.L."/>
            <person name="Guiltinan M.J."/>
            <person name="Tyler B.M."/>
            <person name="Meinhardt L.W."/>
            <person name="Bailey B.A."/>
        </authorList>
    </citation>
    <scope>NUCLEOTIDE SEQUENCE [LARGE SCALE GENOMIC DNA]</scope>
    <source>
        <strain evidence="2">zdho120</strain>
    </source>
</reference>
<keyword evidence="2" id="KW-1185">Reference proteome</keyword>
<dbReference type="Proteomes" id="UP000198211">
    <property type="component" value="Unassembled WGS sequence"/>
</dbReference>
<dbReference type="EMBL" id="NBNE01006230">
    <property type="protein sequence ID" value="OWZ02346.1"/>
    <property type="molecule type" value="Genomic_DNA"/>
</dbReference>
<dbReference type="AlphaFoldDB" id="A0A225V9D6"/>
<organism evidence="1 2">
    <name type="scientific">Phytophthora megakarya</name>
    <dbReference type="NCBI Taxonomy" id="4795"/>
    <lineage>
        <taxon>Eukaryota</taxon>
        <taxon>Sar</taxon>
        <taxon>Stramenopiles</taxon>
        <taxon>Oomycota</taxon>
        <taxon>Peronosporomycetes</taxon>
        <taxon>Peronosporales</taxon>
        <taxon>Peronosporaceae</taxon>
        <taxon>Phytophthora</taxon>
    </lineage>
</organism>
<sequence length="134" mass="14860">MDDVKRYVQSCATCVRFKSKSLKKNGTLMPLPVTMRSLHAFSTPKYAQTHSPVTAAQSAAIFFDVVVRRHGLLAAISNLRMTTTFRAQVDGQLDRQNRVMKDGLRCMVSIQSTNCSEVLRTVGYAHATLIHAST</sequence>
<evidence type="ECO:0000313" key="1">
    <source>
        <dbReference type="EMBL" id="OWZ02346.1"/>
    </source>
</evidence>
<proteinExistence type="predicted"/>
<gene>
    <name evidence="1" type="ORF">PHMEG_00026106</name>
</gene>
<comment type="caution">
    <text evidence="1">The sequence shown here is derived from an EMBL/GenBank/DDBJ whole genome shotgun (WGS) entry which is preliminary data.</text>
</comment>
<evidence type="ECO:0008006" key="3">
    <source>
        <dbReference type="Google" id="ProtNLM"/>
    </source>
</evidence>